<feature type="compositionally biased region" description="Low complexity" evidence="3">
    <location>
        <begin position="476"/>
        <end position="493"/>
    </location>
</feature>
<organism evidence="5 6">
    <name type="scientific">Zalerion maritima</name>
    <dbReference type="NCBI Taxonomy" id="339359"/>
    <lineage>
        <taxon>Eukaryota</taxon>
        <taxon>Fungi</taxon>
        <taxon>Dikarya</taxon>
        <taxon>Ascomycota</taxon>
        <taxon>Pezizomycotina</taxon>
        <taxon>Sordariomycetes</taxon>
        <taxon>Lulworthiomycetidae</taxon>
        <taxon>Lulworthiales</taxon>
        <taxon>Lulworthiaceae</taxon>
        <taxon>Zalerion</taxon>
    </lineage>
</organism>
<gene>
    <name evidence="5" type="ORF">MKZ38_002191</name>
</gene>
<feature type="compositionally biased region" description="Low complexity" evidence="3">
    <location>
        <begin position="410"/>
        <end position="427"/>
    </location>
</feature>
<feature type="compositionally biased region" description="Polar residues" evidence="3">
    <location>
        <begin position="958"/>
        <end position="990"/>
    </location>
</feature>
<feature type="compositionally biased region" description="Low complexity" evidence="3">
    <location>
        <begin position="1183"/>
        <end position="1194"/>
    </location>
</feature>
<feature type="compositionally biased region" description="Low complexity" evidence="3">
    <location>
        <begin position="124"/>
        <end position="135"/>
    </location>
</feature>
<proteinExistence type="predicted"/>
<feature type="compositionally biased region" description="Pro residues" evidence="3">
    <location>
        <begin position="354"/>
        <end position="364"/>
    </location>
</feature>
<feature type="compositionally biased region" description="Low complexity" evidence="3">
    <location>
        <begin position="632"/>
        <end position="657"/>
    </location>
</feature>
<evidence type="ECO:0000256" key="1">
    <source>
        <dbReference type="ARBA" id="ARBA00023117"/>
    </source>
</evidence>
<dbReference type="InterPro" id="IPR036427">
    <property type="entry name" value="Bromodomain-like_sf"/>
</dbReference>
<keyword evidence="6" id="KW-1185">Reference proteome</keyword>
<feature type="compositionally biased region" description="Pro residues" evidence="3">
    <location>
        <begin position="392"/>
        <end position="409"/>
    </location>
</feature>
<feature type="compositionally biased region" description="Pro residues" evidence="3">
    <location>
        <begin position="818"/>
        <end position="837"/>
    </location>
</feature>
<evidence type="ECO:0000256" key="3">
    <source>
        <dbReference type="SAM" id="MobiDB-lite"/>
    </source>
</evidence>
<dbReference type="SUPFAM" id="SSF47370">
    <property type="entry name" value="Bromodomain"/>
    <property type="match status" value="1"/>
</dbReference>
<reference evidence="5" key="1">
    <citation type="submission" date="2022-07" db="EMBL/GenBank/DDBJ databases">
        <title>Draft genome sequence of Zalerion maritima ATCC 34329, a (micro)plastics degrading marine fungus.</title>
        <authorList>
            <person name="Paco A."/>
            <person name="Goncalves M.F.M."/>
            <person name="Rocha-Santos T.A.P."/>
            <person name="Alves A."/>
        </authorList>
    </citation>
    <scope>NUCLEOTIDE SEQUENCE</scope>
    <source>
        <strain evidence="5">ATCC 34329</strain>
    </source>
</reference>
<feature type="compositionally biased region" description="Pro residues" evidence="3">
    <location>
        <begin position="658"/>
        <end position="667"/>
    </location>
</feature>
<sequence length="1438" mass="154378">MNTSTLTAYTPLETLLLFQALYQLGITPANFVTISELIKNNQFVKDSESYNPGRLSPDALQNLFQRLLREELKTAGPGGESSSSGGNGRNGNGIHNMDSGNGNNGHTSVTTTTATDTATATVTATASSDAGLSPNSKKRKLPSSSPSPLPTLEEARRHADRLPTLVNQLYNRYRSHTIAEIQQHEQSYIREAKEHSEILQREWDLKFRREESRTPSRNGTPTSGVGTAPLPLTGHNPHGMGANVGAASAPSALALTRPGYLVSSGVGTQRQPTPSRPVATQASPAPVPAHMNQTKLQPMAAQGRAPVPMPASPASPVLDVPSRMAASPAVPSPQLPKRSPIPAPQPLAPGRRTPIPPPPVPTPSPITAVTTSSGYPPVLAASSPVISRPIASPAPAPTQPSTPSQPPNPMAQQQNQAMSASLAVVRQAPPPPPPQQHHAAQQRPSAPSPAPCPRPPGTPGTPGQQHVPALPPPQSQPTQTQTPAQPSVPAQQAGPRPPYQPPQQKTPGPYPQHPHHHPIQPVPVPGQGPQPPQRLIPQPHAPKQAPSHPSPVLQHPQQAASPYVQPTPLTPGAPQLPRQDVSKPKQGSQVQQLQAKTQLKWEPVVTPGGSHHRQPAHSSHGVHHPHPPQSPLSPYQHPGLMNPQAASQSPAQAAAPPNLQPPRPPPQTTTTAQPHSVLVAPSHPQPTSPIQPLQQPALAHAPGQPQRQVQHQPQQSQQSQPPSRPVVTPPVPPSQPRPQPTVQQPPKQGQPQHPYHPQYSQQGKQAQGQQGQQVQQGRPHLTHTQAQSTTRAGQFTPSPVAAAPSPVQPSVANVPHPVAHPPPPNPPVEPAQPPTPTLPEQKQHVPQAQRPEPQEPQQQQRHQRPMPQPQPQARLLQTQPPQQPRSQLPPPQGQQAPPTQQQTQRIPLSARPVASPAPTPAPTSSINSPLPRPGSAVPDHMRHASTPASARPKLPHSVPQTPASQSQTSFVPTSGSGTKWLTNATNNTPRSGAPDVAPKPAVAPLSPVQKPRQTPLSQVPDKAKRPASTLLKAPKDIKEEANKSPSQEKRASHRQEEAAEQRDGREVEETHSEPKKQPALEKLDTSRASRRPSRGATRNHPVLQAVTRTRRSKSVASTVEGASPTAPDMPPAKVKEEVSTPRIPDDTDDMTADEGQHQATPSRAPGQRPRLGKRKRQDNTPDVRTPSTVAPTVPPSHVLWTRGFPKVSASVLDQIASHRYANMFADKIKARDAPRYHDIVTHPQDLRKIRSAIHAGNKAATHALHALEGGDPGTPGVWVPWDEGLVPPKGIINTEQLECELVHMFSNAIMYNPDPFRGPGPGFRRPWQREEDERSGVLGYMNEPDVVVKDTRNMYVEVEKLLSELRSAEKDQPPLPPGAEGIFTDAHLNAARFIAEVNSRGASASRERTDVATEDDADELATDPDTVNREHRAKRRKA</sequence>
<evidence type="ECO:0000313" key="5">
    <source>
        <dbReference type="EMBL" id="KAJ2900956.1"/>
    </source>
</evidence>
<evidence type="ECO:0000313" key="6">
    <source>
        <dbReference type="Proteomes" id="UP001201980"/>
    </source>
</evidence>
<keyword evidence="1 2" id="KW-0103">Bromodomain</keyword>
<feature type="region of interest" description="Disordered" evidence="3">
    <location>
        <begin position="124"/>
        <end position="160"/>
    </location>
</feature>
<feature type="compositionally biased region" description="Pro residues" evidence="3">
    <location>
        <begin position="881"/>
        <end position="892"/>
    </location>
</feature>
<feature type="region of interest" description="Disordered" evidence="3">
    <location>
        <begin position="74"/>
        <end position="111"/>
    </location>
</feature>
<dbReference type="PROSITE" id="PS50014">
    <property type="entry name" value="BROMODOMAIN_2"/>
    <property type="match status" value="1"/>
</dbReference>
<feature type="compositionally biased region" description="Low complexity" evidence="3">
    <location>
        <begin position="702"/>
        <end position="721"/>
    </location>
</feature>
<feature type="compositionally biased region" description="Low complexity" evidence="3">
    <location>
        <begin position="993"/>
        <end position="1004"/>
    </location>
</feature>
<feature type="compositionally biased region" description="Polar residues" evidence="3">
    <location>
        <begin position="215"/>
        <end position="225"/>
    </location>
</feature>
<dbReference type="GO" id="GO:0006325">
    <property type="term" value="P:chromatin organization"/>
    <property type="evidence" value="ECO:0007669"/>
    <property type="project" value="UniProtKB-ARBA"/>
</dbReference>
<feature type="compositionally biased region" description="Low complexity" evidence="3">
    <location>
        <begin position="871"/>
        <end position="880"/>
    </location>
</feature>
<feature type="compositionally biased region" description="Polar residues" evidence="3">
    <location>
        <begin position="265"/>
        <end position="283"/>
    </location>
</feature>
<feature type="compositionally biased region" description="Basic and acidic residues" evidence="3">
    <location>
        <begin position="1133"/>
        <end position="1145"/>
    </location>
</feature>
<feature type="compositionally biased region" description="Pro residues" evidence="3">
    <location>
        <begin position="330"/>
        <end position="347"/>
    </location>
</feature>
<dbReference type="GO" id="GO:0035267">
    <property type="term" value="C:NuA4 histone acetyltransferase complex"/>
    <property type="evidence" value="ECO:0007669"/>
    <property type="project" value="TreeGrafter"/>
</dbReference>
<feature type="compositionally biased region" description="Basic residues" evidence="3">
    <location>
        <begin position="610"/>
        <end position="626"/>
    </location>
</feature>
<dbReference type="Proteomes" id="UP001201980">
    <property type="component" value="Unassembled WGS sequence"/>
</dbReference>
<feature type="compositionally biased region" description="Acidic residues" evidence="3">
    <location>
        <begin position="1412"/>
        <end position="1422"/>
    </location>
</feature>
<feature type="compositionally biased region" description="Polar residues" evidence="3">
    <location>
        <begin position="782"/>
        <end position="796"/>
    </location>
</feature>
<name>A0AAD5RP98_9PEZI</name>
<feature type="compositionally biased region" description="Pro residues" evidence="3">
    <location>
        <begin position="446"/>
        <end position="459"/>
    </location>
</feature>
<dbReference type="Pfam" id="PF00439">
    <property type="entry name" value="Bromodomain"/>
    <property type="match status" value="1"/>
</dbReference>
<feature type="region of interest" description="Disordered" evidence="3">
    <location>
        <begin position="1398"/>
        <end position="1438"/>
    </location>
</feature>
<dbReference type="PANTHER" id="PTHR15398:SF4">
    <property type="entry name" value="BROMODOMAIN-CONTAINING PROTEIN 8 ISOFORM X1"/>
    <property type="match status" value="1"/>
</dbReference>
<dbReference type="EMBL" id="JAKWBI020000164">
    <property type="protein sequence ID" value="KAJ2900956.1"/>
    <property type="molecule type" value="Genomic_DNA"/>
</dbReference>
<feature type="domain" description="Bromo" evidence="4">
    <location>
        <begin position="1216"/>
        <end position="1312"/>
    </location>
</feature>
<feature type="compositionally biased region" description="Pro residues" evidence="3">
    <location>
        <begin position="520"/>
        <end position="534"/>
    </location>
</feature>
<feature type="region of interest" description="Disordered" evidence="3">
    <location>
        <begin position="264"/>
        <end position="1194"/>
    </location>
</feature>
<feature type="compositionally biased region" description="Basic and acidic residues" evidence="3">
    <location>
        <begin position="1033"/>
        <end position="1087"/>
    </location>
</feature>
<feature type="compositionally biased region" description="Pro residues" evidence="3">
    <location>
        <begin position="722"/>
        <end position="739"/>
    </location>
</feature>
<feature type="compositionally biased region" description="Low complexity" evidence="3">
    <location>
        <begin position="740"/>
        <end position="777"/>
    </location>
</feature>
<evidence type="ECO:0000256" key="2">
    <source>
        <dbReference type="PROSITE-ProRule" id="PRU00035"/>
    </source>
</evidence>
<accession>A0AAD5RP98</accession>
<feature type="compositionally biased region" description="Low complexity" evidence="3">
    <location>
        <begin position="893"/>
        <end position="914"/>
    </location>
</feature>
<evidence type="ECO:0000259" key="4">
    <source>
        <dbReference type="PROSITE" id="PS50014"/>
    </source>
</evidence>
<dbReference type="Gene3D" id="1.20.920.10">
    <property type="entry name" value="Bromodomain-like"/>
    <property type="match status" value="1"/>
</dbReference>
<protein>
    <recommendedName>
        <fullName evidence="4">Bromo domain-containing protein</fullName>
    </recommendedName>
</protein>
<feature type="region of interest" description="Disordered" evidence="3">
    <location>
        <begin position="209"/>
        <end position="228"/>
    </location>
</feature>
<feature type="compositionally biased region" description="Low complexity" evidence="3">
    <location>
        <begin position="436"/>
        <end position="445"/>
    </location>
</feature>
<dbReference type="InterPro" id="IPR001487">
    <property type="entry name" value="Bromodomain"/>
</dbReference>
<feature type="compositionally biased region" description="Polar residues" evidence="3">
    <location>
        <begin position="585"/>
        <end position="597"/>
    </location>
</feature>
<feature type="compositionally biased region" description="Low complexity" evidence="3">
    <location>
        <begin position="380"/>
        <end position="391"/>
    </location>
</feature>
<feature type="compositionally biased region" description="Low complexity" evidence="3">
    <location>
        <begin position="797"/>
        <end position="817"/>
    </location>
</feature>
<dbReference type="PANTHER" id="PTHR15398">
    <property type="entry name" value="BROMODOMAIN-CONTAINING PROTEIN 8"/>
    <property type="match status" value="1"/>
</dbReference>
<feature type="compositionally biased region" description="Low complexity" evidence="3">
    <location>
        <begin position="846"/>
        <end position="860"/>
    </location>
</feature>
<comment type="caution">
    <text evidence="5">The sequence shown here is derived from an EMBL/GenBank/DDBJ whole genome shotgun (WGS) entry which is preliminary data.</text>
</comment>